<sequence length="616" mass="65287">MSDDIQKADQIAFHFYTKFFYALHDARATEGARAQAKTDKWFNLETPDCDLFTREAREPYRSISTAPPPGPPPLEIQVLLAVPELSNNQVLVYAAPDTARVKVEPARRFILLEEWSLGMDFHSREHVGAEGVDVTLPTIYKHGIVLFRSLFSLLRVLPAWKFYKRLKRRTGGVNRNGNLAIQLRVRPTGSDDDDERNILRFGVPPAPSQHPLPTDTHTFPPIPHLFGTFTLRSTYLTAPHFFQLDEREALLSSGFLSFDKHFSSDQQQGEGFLSTLERHRQRDSISGSGAAAFGAPLTRSPPKPIGLGRALSTGGGSGVNSERERDSVAERFIIPSRVASVGAPTLGMGTSAITGSSALIPPPRPFPMISSNTNTSVPTNTTQANPGSHPIHTTPASGLVQRLRRESLTSSTSSSTSARDHTTSSPYTNTNAALPSHGGTSSLSSSPNTGGVPIRRPGIHTVHPFKGNTVSSTGGSSSPSLSIRQGIGGGGSPGGLGMPSSLGRDAVVGGGGGTHSRHASFSSSGMQHSPIIPGARLPPLATGSGASGVGGVGGSGTAWPSPPGHAATFAPSSLGAPARAGSIMAGRGLSMEREVGRESEREKERRRSVQGIRCTY</sequence>
<dbReference type="Proteomes" id="UP000807469">
    <property type="component" value="Unassembled WGS sequence"/>
</dbReference>
<evidence type="ECO:0000256" key="1">
    <source>
        <dbReference type="ARBA" id="ARBA00005246"/>
    </source>
</evidence>
<dbReference type="Gene3D" id="3.30.900.10">
    <property type="entry name" value="HORMA domain"/>
    <property type="match status" value="1"/>
</dbReference>
<feature type="domain" description="Autophagy-related protein 13 N-terminal" evidence="5">
    <location>
        <begin position="14"/>
        <end position="241"/>
    </location>
</feature>
<feature type="compositionally biased region" description="Low complexity" evidence="4">
    <location>
        <begin position="284"/>
        <end position="295"/>
    </location>
</feature>
<feature type="compositionally biased region" description="Gly residues" evidence="4">
    <location>
        <begin position="486"/>
        <end position="497"/>
    </location>
</feature>
<dbReference type="EMBL" id="MU155430">
    <property type="protein sequence ID" value="KAF9473590.1"/>
    <property type="molecule type" value="Genomic_DNA"/>
</dbReference>
<feature type="compositionally biased region" description="Gly residues" evidence="4">
    <location>
        <begin position="545"/>
        <end position="556"/>
    </location>
</feature>
<dbReference type="OrthoDB" id="70161at2759"/>
<dbReference type="PANTHER" id="PTHR13430">
    <property type="match status" value="1"/>
</dbReference>
<reference evidence="6" key="1">
    <citation type="submission" date="2020-11" db="EMBL/GenBank/DDBJ databases">
        <authorList>
            <consortium name="DOE Joint Genome Institute"/>
            <person name="Ahrendt S."/>
            <person name="Riley R."/>
            <person name="Andreopoulos W."/>
            <person name="Labutti K."/>
            <person name="Pangilinan J."/>
            <person name="Ruiz-Duenas F.J."/>
            <person name="Barrasa J.M."/>
            <person name="Sanchez-Garcia M."/>
            <person name="Camarero S."/>
            <person name="Miyauchi S."/>
            <person name="Serrano A."/>
            <person name="Linde D."/>
            <person name="Babiker R."/>
            <person name="Drula E."/>
            <person name="Ayuso-Fernandez I."/>
            <person name="Pacheco R."/>
            <person name="Padilla G."/>
            <person name="Ferreira P."/>
            <person name="Barriuso J."/>
            <person name="Kellner H."/>
            <person name="Castanera R."/>
            <person name="Alfaro M."/>
            <person name="Ramirez L."/>
            <person name="Pisabarro A.G."/>
            <person name="Kuo A."/>
            <person name="Tritt A."/>
            <person name="Lipzen A."/>
            <person name="He G."/>
            <person name="Yan M."/>
            <person name="Ng V."/>
            <person name="Cullen D."/>
            <person name="Martin F."/>
            <person name="Rosso M.-N."/>
            <person name="Henrissat B."/>
            <person name="Hibbett D."/>
            <person name="Martinez A.T."/>
            <person name="Grigoriev I.V."/>
        </authorList>
    </citation>
    <scope>NUCLEOTIDE SEQUENCE</scope>
    <source>
        <strain evidence="6">CIRM-BRFM 674</strain>
    </source>
</reference>
<evidence type="ECO:0000259" key="5">
    <source>
        <dbReference type="Pfam" id="PF10033"/>
    </source>
</evidence>
<organism evidence="6 7">
    <name type="scientific">Pholiota conissans</name>
    <dbReference type="NCBI Taxonomy" id="109636"/>
    <lineage>
        <taxon>Eukaryota</taxon>
        <taxon>Fungi</taxon>
        <taxon>Dikarya</taxon>
        <taxon>Basidiomycota</taxon>
        <taxon>Agaricomycotina</taxon>
        <taxon>Agaricomycetes</taxon>
        <taxon>Agaricomycetidae</taxon>
        <taxon>Agaricales</taxon>
        <taxon>Agaricineae</taxon>
        <taxon>Strophariaceae</taxon>
        <taxon>Pholiota</taxon>
    </lineage>
</organism>
<feature type="region of interest" description="Disordered" evidence="4">
    <location>
        <begin position="277"/>
        <end position="325"/>
    </location>
</feature>
<feature type="compositionally biased region" description="Low complexity" evidence="4">
    <location>
        <begin position="408"/>
        <end position="417"/>
    </location>
</feature>
<evidence type="ECO:0000256" key="2">
    <source>
        <dbReference type="ARBA" id="ARBA00023006"/>
    </source>
</evidence>
<dbReference type="AlphaFoldDB" id="A0A9P6CU40"/>
<keyword evidence="2 3" id="KW-0072">Autophagy</keyword>
<feature type="compositionally biased region" description="Low complexity" evidence="4">
    <location>
        <begin position="370"/>
        <end position="382"/>
    </location>
</feature>
<evidence type="ECO:0000256" key="3">
    <source>
        <dbReference type="RuleBase" id="RU361214"/>
    </source>
</evidence>
<feature type="compositionally biased region" description="Basic and acidic residues" evidence="4">
    <location>
        <begin position="590"/>
        <end position="607"/>
    </location>
</feature>
<dbReference type="GO" id="GO:0000423">
    <property type="term" value="P:mitophagy"/>
    <property type="evidence" value="ECO:0007669"/>
    <property type="project" value="TreeGrafter"/>
</dbReference>
<keyword evidence="7" id="KW-1185">Reference proteome</keyword>
<dbReference type="GO" id="GO:0034727">
    <property type="term" value="P:piecemeal microautophagy of the nucleus"/>
    <property type="evidence" value="ECO:0007669"/>
    <property type="project" value="TreeGrafter"/>
</dbReference>
<evidence type="ECO:0000313" key="7">
    <source>
        <dbReference type="Proteomes" id="UP000807469"/>
    </source>
</evidence>
<gene>
    <name evidence="6" type="ORF">BDN70DRAFT_375228</name>
</gene>
<dbReference type="InterPro" id="IPR036570">
    <property type="entry name" value="HORMA_dom_sf"/>
</dbReference>
<dbReference type="GO" id="GO:1990316">
    <property type="term" value="C:Atg1/ULK1 kinase complex"/>
    <property type="evidence" value="ECO:0007669"/>
    <property type="project" value="InterPro"/>
</dbReference>
<comment type="similarity">
    <text evidence="1 3">Belongs to the ATG13 family. Fungi subfamily.</text>
</comment>
<dbReference type="Pfam" id="PF10033">
    <property type="entry name" value="ATG13"/>
    <property type="match status" value="1"/>
</dbReference>
<dbReference type="PANTHER" id="PTHR13430:SF4">
    <property type="entry name" value="AUTOPHAGY-RELATED PROTEIN 13"/>
    <property type="match status" value="1"/>
</dbReference>
<dbReference type="InterPro" id="IPR018731">
    <property type="entry name" value="Atg13_N"/>
</dbReference>
<feature type="region of interest" description="Disordered" evidence="4">
    <location>
        <begin position="542"/>
        <end position="566"/>
    </location>
</feature>
<evidence type="ECO:0000256" key="4">
    <source>
        <dbReference type="SAM" id="MobiDB-lite"/>
    </source>
</evidence>
<feature type="compositionally biased region" description="Low complexity" evidence="4">
    <location>
        <begin position="471"/>
        <end position="485"/>
    </location>
</feature>
<feature type="compositionally biased region" description="Low complexity" evidence="4">
    <location>
        <begin position="434"/>
        <end position="451"/>
    </location>
</feature>
<feature type="region of interest" description="Disordered" evidence="4">
    <location>
        <begin position="354"/>
        <end position="528"/>
    </location>
</feature>
<name>A0A9P6CU40_9AGAR</name>
<accession>A0A9P6CU40</accession>
<dbReference type="GO" id="GO:0000407">
    <property type="term" value="C:phagophore assembly site"/>
    <property type="evidence" value="ECO:0007669"/>
    <property type="project" value="TreeGrafter"/>
</dbReference>
<protein>
    <recommendedName>
        <fullName evidence="3">Autophagy-related protein 13</fullName>
    </recommendedName>
</protein>
<dbReference type="InterPro" id="IPR040182">
    <property type="entry name" value="ATG13"/>
</dbReference>
<feature type="region of interest" description="Disordered" evidence="4">
    <location>
        <begin position="578"/>
        <end position="616"/>
    </location>
</feature>
<proteinExistence type="inferred from homology"/>
<comment type="caution">
    <text evidence="6">The sequence shown here is derived from an EMBL/GenBank/DDBJ whole genome shotgun (WGS) entry which is preliminary data.</text>
</comment>
<dbReference type="GO" id="GO:0005829">
    <property type="term" value="C:cytosol"/>
    <property type="evidence" value="ECO:0007669"/>
    <property type="project" value="TreeGrafter"/>
</dbReference>
<dbReference type="GO" id="GO:0034497">
    <property type="term" value="P:protein localization to phagophore assembly site"/>
    <property type="evidence" value="ECO:0007669"/>
    <property type="project" value="TreeGrafter"/>
</dbReference>
<evidence type="ECO:0000313" key="6">
    <source>
        <dbReference type="EMBL" id="KAF9473590.1"/>
    </source>
</evidence>